<sequence>MTSENDDAAPPPALVAAESSPLLDELKARIHSIAEAVKHLKSSSPPDRDAISAGVSALLDAKRAYAAASGGIDVDGRPWEEPMSKSEKKKMEKDAKRRAMEEAAAAAGDGSGGGDANRANQTSEANAAKKAAKKAEAKAMKAASSSAASPTPGSGVAAAPVVSPPPAAATKSTSRPVASSSSSIKLRPYQLSFNPNSALTDRPVVALTVAILANAIVDYDLVSDHNRRGCALGLPASGETTITTAEVGGDLAIARYIARRSASENRRAMTDFLGGRTHEGVSLVDQYVDYASSLSRLGVSTDVRRRRALAVRRTLDPALRASTYVIGNSMTLADVALFAALGFPSSFEMRAEIASMLPIGCPTLRWVETISSHPAIREATQLAVGISGKDEATFDNPDDATTALEPIMTGMNHLEGATPGNVTVRFPPEPSGYLHVGHAKAVLLSDYYARRYRGRLILRFDDTNPSKEKDEYQSSIVEDLAKIGVRPDVVTFTSDYFGTIEKYALWMIKNGLAYMDDTPQEEMQKERMDRQNSRHRDQSVSEALEYFDLMRSGSEGGSVWCLRAKIDMTSDNGTLRDPVLYRQNLTPHHRSGTTYKAYPTYDLACPIVDSIEGVTHALRTTEYDDRNAQFAWIQRALGLRRVRIQTFARMNFMYTVMSKRKLTWFVETGKVTGWDDPRFPTVRGVTRRGIDVGALKRFMCSQGASRRVVNMEWSKFWAENKKEIDKYAKRFMAIDKSENVPLIVTNAEDGLNFLTTDYLPKDPSFGKRLVRISKRVLLEKVDTEGMEVGENIVLTRWGVVELTKVDGGLEGVFVPGGDVKSAKRKLSWLADVPENCRTILSEFDNLISKEKLEEDDKLEDYINPNTQAETEVIGDAGLRTLKANDIIQLERRGYYRVDRPYFNETRPLILFMIPDGKKKAMSGLDGKLAHR</sequence>
<dbReference type="SUPFAM" id="SSF52374">
    <property type="entry name" value="Nucleotidylyl transferase"/>
    <property type="match status" value="1"/>
</dbReference>
<dbReference type="InterPro" id="IPR000924">
    <property type="entry name" value="Glu/Gln-tRNA-synth"/>
</dbReference>
<evidence type="ECO:0000256" key="5">
    <source>
        <dbReference type="ARBA" id="ARBA00022598"/>
    </source>
</evidence>
<dbReference type="FunFam" id="3.40.50.620:FF:000037">
    <property type="entry name" value="Glutamine--tRNA ligase cytoplasmic"/>
    <property type="match status" value="1"/>
</dbReference>
<dbReference type="Pfam" id="PF00749">
    <property type="entry name" value="tRNA-synt_1c"/>
    <property type="match status" value="1"/>
</dbReference>
<dbReference type="PANTHER" id="PTHR43097:SF5">
    <property type="entry name" value="GLUTAMATE--TRNA LIGASE"/>
    <property type="match status" value="1"/>
</dbReference>
<evidence type="ECO:0000256" key="8">
    <source>
        <dbReference type="ARBA" id="ARBA00022917"/>
    </source>
</evidence>
<dbReference type="FunFam" id="2.40.240.10:FF:000004">
    <property type="entry name" value="Glutamyl-tRNA synthetase, cytoplasmic"/>
    <property type="match status" value="1"/>
</dbReference>
<dbReference type="InterPro" id="IPR050132">
    <property type="entry name" value="Gln/Glu-tRNA_Ligase"/>
</dbReference>
<dbReference type="Gene3D" id="3.40.50.620">
    <property type="entry name" value="HUPs"/>
    <property type="match status" value="1"/>
</dbReference>
<dbReference type="InterPro" id="IPR020056">
    <property type="entry name" value="Rbsml_bL25/Gln-tRNA_synth_N"/>
</dbReference>
<dbReference type="SUPFAM" id="SSF47616">
    <property type="entry name" value="GST C-terminal domain-like"/>
    <property type="match status" value="1"/>
</dbReference>
<dbReference type="EMBL" id="JALLPB020000185">
    <property type="protein sequence ID" value="KAL3815730.1"/>
    <property type="molecule type" value="Genomic_DNA"/>
</dbReference>
<dbReference type="NCBIfam" id="TIGR00463">
    <property type="entry name" value="gltX_arch"/>
    <property type="match status" value="1"/>
</dbReference>
<dbReference type="InterPro" id="IPR011035">
    <property type="entry name" value="Ribosomal_bL25/Gln-tRNA_synth"/>
</dbReference>
<dbReference type="PROSITE" id="PS00178">
    <property type="entry name" value="AA_TRNA_LIGASE_I"/>
    <property type="match status" value="1"/>
</dbReference>
<keyword evidence="6 12" id="KW-0547">Nucleotide-binding</keyword>
<keyword evidence="8 12" id="KW-0648">Protein biosynthesis</keyword>
<evidence type="ECO:0000259" key="14">
    <source>
        <dbReference type="Pfam" id="PF00749"/>
    </source>
</evidence>
<evidence type="ECO:0000313" key="17">
    <source>
        <dbReference type="EMBL" id="KAL3815730.1"/>
    </source>
</evidence>
<dbReference type="Proteomes" id="UP001530377">
    <property type="component" value="Unassembled WGS sequence"/>
</dbReference>
<evidence type="ECO:0000313" key="18">
    <source>
        <dbReference type="Proteomes" id="UP001530377"/>
    </source>
</evidence>
<keyword evidence="5 12" id="KW-0436">Ligase</keyword>
<feature type="domain" description="Glutamyl/glutaminyl-tRNA synthetase class Ib catalytic" evidence="14">
    <location>
        <begin position="422"/>
        <end position="725"/>
    </location>
</feature>
<evidence type="ECO:0000256" key="13">
    <source>
        <dbReference type="SAM" id="MobiDB-lite"/>
    </source>
</evidence>
<dbReference type="GO" id="GO:0005737">
    <property type="term" value="C:cytoplasm"/>
    <property type="evidence" value="ECO:0007669"/>
    <property type="project" value="UniProtKB-SubCell"/>
</dbReference>
<dbReference type="InterPro" id="IPR004526">
    <property type="entry name" value="Glu-tRNA-synth_arc/euk"/>
</dbReference>
<evidence type="ECO:0000256" key="4">
    <source>
        <dbReference type="ARBA" id="ARBA00022490"/>
    </source>
</evidence>
<dbReference type="InterPro" id="IPR014729">
    <property type="entry name" value="Rossmann-like_a/b/a_fold"/>
</dbReference>
<feature type="domain" description="Glutamyl/glutaminyl-tRNA synthetase class Ib anti-codon binding" evidence="15">
    <location>
        <begin position="728"/>
        <end position="806"/>
    </location>
</feature>
<dbReference type="Gene3D" id="2.40.240.10">
    <property type="entry name" value="Ribosomal Protein L25, Chain P"/>
    <property type="match status" value="1"/>
</dbReference>
<dbReference type="Gene3D" id="1.20.1050.130">
    <property type="match status" value="1"/>
</dbReference>
<accession>A0ABD3RUZ3</accession>
<evidence type="ECO:0000256" key="9">
    <source>
        <dbReference type="ARBA" id="ARBA00023146"/>
    </source>
</evidence>
<evidence type="ECO:0000256" key="2">
    <source>
        <dbReference type="ARBA" id="ARBA00008927"/>
    </source>
</evidence>
<gene>
    <name evidence="17" type="ORF">ACHAXA_004932</name>
</gene>
<dbReference type="EC" id="6.1.1.17" evidence="3"/>
<evidence type="ECO:0000256" key="10">
    <source>
        <dbReference type="ARBA" id="ARBA00030865"/>
    </source>
</evidence>
<name>A0ABD3RUZ3_9STRA</name>
<dbReference type="InterPro" id="IPR036282">
    <property type="entry name" value="Glutathione-S-Trfase_C_sf"/>
</dbReference>
<feature type="region of interest" description="Disordered" evidence="13">
    <location>
        <begin position="68"/>
        <end position="132"/>
    </location>
</feature>
<evidence type="ECO:0000259" key="16">
    <source>
        <dbReference type="Pfam" id="PF20974"/>
    </source>
</evidence>
<keyword evidence="9 12" id="KW-0030">Aminoacyl-tRNA synthetase</keyword>
<dbReference type="AlphaFoldDB" id="A0ABD3RUZ3"/>
<keyword evidence="7 12" id="KW-0067">ATP-binding</keyword>
<feature type="compositionally biased region" description="Low complexity" evidence="13">
    <location>
        <begin position="116"/>
        <end position="129"/>
    </location>
</feature>
<dbReference type="Pfam" id="PF03950">
    <property type="entry name" value="tRNA-synt_1c_C"/>
    <property type="match status" value="1"/>
</dbReference>
<reference evidence="17 18" key="1">
    <citation type="submission" date="2024-10" db="EMBL/GenBank/DDBJ databases">
        <title>Updated reference genomes for cyclostephanoid diatoms.</title>
        <authorList>
            <person name="Roberts W.R."/>
            <person name="Alverson A.J."/>
        </authorList>
    </citation>
    <scope>NUCLEOTIDE SEQUENCE [LARGE SCALE GENOMIC DNA]</scope>
    <source>
        <strain evidence="17 18">AJA228-03</strain>
    </source>
</reference>
<comment type="caution">
    <text evidence="17">The sequence shown here is derived from an EMBL/GenBank/DDBJ whole genome shotgun (WGS) entry which is preliminary data.</text>
</comment>
<dbReference type="GO" id="GO:0005524">
    <property type="term" value="F:ATP binding"/>
    <property type="evidence" value="ECO:0007669"/>
    <property type="project" value="UniProtKB-KW"/>
</dbReference>
<dbReference type="SUPFAM" id="SSF50715">
    <property type="entry name" value="Ribosomal protein L25-like"/>
    <property type="match status" value="1"/>
</dbReference>
<comment type="similarity">
    <text evidence="2">Belongs to the class-I aminoacyl-tRNA synthetase family. Glutamate--tRNA ligase type 2 subfamily.</text>
</comment>
<dbReference type="GO" id="GO:0006412">
    <property type="term" value="P:translation"/>
    <property type="evidence" value="ECO:0007669"/>
    <property type="project" value="UniProtKB-KW"/>
</dbReference>
<feature type="domain" description="tRNA synthetases class I (E and Q) anti-codon binding" evidence="16">
    <location>
        <begin position="826"/>
        <end position="898"/>
    </location>
</feature>
<dbReference type="GO" id="GO:0004818">
    <property type="term" value="F:glutamate-tRNA ligase activity"/>
    <property type="evidence" value="ECO:0007669"/>
    <property type="project" value="UniProtKB-EC"/>
</dbReference>
<dbReference type="Pfam" id="PF20974">
    <property type="entry name" value="tRNA-synt_1c_C2"/>
    <property type="match status" value="1"/>
</dbReference>
<organism evidence="17 18">
    <name type="scientific">Cyclostephanos tholiformis</name>
    <dbReference type="NCBI Taxonomy" id="382380"/>
    <lineage>
        <taxon>Eukaryota</taxon>
        <taxon>Sar</taxon>
        <taxon>Stramenopiles</taxon>
        <taxon>Ochrophyta</taxon>
        <taxon>Bacillariophyta</taxon>
        <taxon>Coscinodiscophyceae</taxon>
        <taxon>Thalassiosirophycidae</taxon>
        <taxon>Stephanodiscales</taxon>
        <taxon>Stephanodiscaceae</taxon>
        <taxon>Cyclostephanos</taxon>
    </lineage>
</organism>
<keyword evidence="4" id="KW-0963">Cytoplasm</keyword>
<evidence type="ECO:0000256" key="3">
    <source>
        <dbReference type="ARBA" id="ARBA00012835"/>
    </source>
</evidence>
<dbReference type="GO" id="GO:0032991">
    <property type="term" value="C:protein-containing complex"/>
    <property type="evidence" value="ECO:0007669"/>
    <property type="project" value="UniProtKB-ARBA"/>
</dbReference>
<evidence type="ECO:0000259" key="15">
    <source>
        <dbReference type="Pfam" id="PF03950"/>
    </source>
</evidence>
<feature type="compositionally biased region" description="Basic and acidic residues" evidence="13">
    <location>
        <begin position="74"/>
        <end position="101"/>
    </location>
</feature>
<dbReference type="InterPro" id="IPR001412">
    <property type="entry name" value="aa-tRNA-synth_I_CS"/>
</dbReference>
<protein>
    <recommendedName>
        <fullName evidence="3">glutamate--tRNA ligase</fullName>
        <ecNumber evidence="3">6.1.1.17</ecNumber>
    </recommendedName>
    <alternativeName>
        <fullName evidence="10">Glutamyl-tRNA synthetase</fullName>
    </alternativeName>
</protein>
<evidence type="ECO:0000256" key="7">
    <source>
        <dbReference type="ARBA" id="ARBA00022840"/>
    </source>
</evidence>
<evidence type="ECO:0000256" key="1">
    <source>
        <dbReference type="ARBA" id="ARBA00004496"/>
    </source>
</evidence>
<comment type="catalytic activity">
    <reaction evidence="11">
        <text>tRNA(Glu) + L-glutamate + ATP = L-glutamyl-tRNA(Glu) + AMP + diphosphate</text>
        <dbReference type="Rhea" id="RHEA:23540"/>
        <dbReference type="Rhea" id="RHEA-COMP:9663"/>
        <dbReference type="Rhea" id="RHEA-COMP:9680"/>
        <dbReference type="ChEBI" id="CHEBI:29985"/>
        <dbReference type="ChEBI" id="CHEBI:30616"/>
        <dbReference type="ChEBI" id="CHEBI:33019"/>
        <dbReference type="ChEBI" id="CHEBI:78442"/>
        <dbReference type="ChEBI" id="CHEBI:78520"/>
        <dbReference type="ChEBI" id="CHEBI:456215"/>
        <dbReference type="EC" id="6.1.1.17"/>
    </reaction>
</comment>
<dbReference type="InterPro" id="IPR049437">
    <property type="entry name" value="tRNA-synt_1c_C2"/>
</dbReference>
<keyword evidence="18" id="KW-1185">Reference proteome</keyword>
<evidence type="ECO:0000256" key="11">
    <source>
        <dbReference type="ARBA" id="ARBA00048351"/>
    </source>
</evidence>
<evidence type="ECO:0000256" key="12">
    <source>
        <dbReference type="RuleBase" id="RU363037"/>
    </source>
</evidence>
<evidence type="ECO:0000256" key="6">
    <source>
        <dbReference type="ARBA" id="ARBA00022741"/>
    </source>
</evidence>
<comment type="subcellular location">
    <subcellularLocation>
        <location evidence="1">Cytoplasm</location>
    </subcellularLocation>
</comment>
<dbReference type="PANTHER" id="PTHR43097">
    <property type="entry name" value="GLUTAMINE-TRNA LIGASE"/>
    <property type="match status" value="1"/>
</dbReference>
<dbReference type="InterPro" id="IPR020058">
    <property type="entry name" value="Glu/Gln-tRNA-synth_Ib_cat-dom"/>
</dbReference>
<dbReference type="InterPro" id="IPR020059">
    <property type="entry name" value="Glu/Gln-tRNA-synth_Ib_codon-bd"/>
</dbReference>
<proteinExistence type="inferred from homology"/>
<dbReference type="PRINTS" id="PR00987">
    <property type="entry name" value="TRNASYNTHGLU"/>
</dbReference>